<dbReference type="InterPro" id="IPR002859">
    <property type="entry name" value="PKD/REJ-like"/>
</dbReference>
<dbReference type="KEGG" id="tet:TTHERM_00699790"/>
<dbReference type="InterPro" id="IPR009030">
    <property type="entry name" value="Growth_fac_rcpt_cys_sf"/>
</dbReference>
<dbReference type="RefSeq" id="XP_976790.2">
    <property type="nucleotide sequence ID" value="XM_971697.2"/>
</dbReference>
<proteinExistence type="predicted"/>
<evidence type="ECO:0000313" key="5">
    <source>
        <dbReference type="Proteomes" id="UP000009168"/>
    </source>
</evidence>
<sequence length="1524" mass="173687">MKYVMFASQQDVDDITKYSSNTNCLNLVDFQLYGRKYLSGDNCISDYEMTIQYTPQNPKRQIYGFFFMFSFVVKFNPSTRIYPKVNINNVEQQGDFYYQIEQEYSETISVVMQNFTNVVDSLNIKLTPISIQAQYKTYIQCQVNCDKCDYNQVCLQCSSGFYYQQDTNQCVSSCNNNQFANQQNQCQLCDNNCASCSGSSSNNCLSCNPGKYYNQATNQCICDPICKTCDGPNSNNCLSCQQGKYYNSTTKQCICDLTCNTCDGPNNNDCLSCNPGKYYDQATKVCINCDPTCKTCNGPNSNNCLSCQQGKYYNQTTKQCICDPTCQTCDGPGQNNCLSCNSGLFYQQASNQCVQSFVQVVMEQVQAIVQVASPTAFSTIKIVLVFVLMGFKCQTCYSETRQMDAKSNICVCKNQNDLRNTFYQCSYQNIALVDATLSATSPKLTIDFGSPLINIISNSPQSLCSQIFDQATLGIIGLESQCEIKKNNIFVYLSDSSTIMENNSINILPNKLQFTDYSGQFINVFYRNITFQDPPGIPQLQFSYNHIENSCNSINITLYSIQNDAGRKFMSLNWTLNQIVGSISNDQFMSLSYYFQFYIEVCELGQITYFNEPIDLQLVSNQLQKQSLSQYNQSSFQYDILPYSLASNQTFNMSLVLNLSSDNKVTAIQNISVNVQITDLYLQIIGGSSLVLGYQNKMVLNTESRDYEIQDHNSVSNINFSWKCFSLSSIDHICYDYQDKQIQLQQGASSISFPAKTFQPYTAIQLTAFGQKDSRQSNFTTTCIFTELDIPPLKVLFSSTPINQKINLNDDLNFQIIYGENISSDYLSYSGAIIYDSNAVAAIKFDYFQIRFRIWNYFQKIDPSKITLQIRFSVYNPLFVLPSLSTINIQINIPPQNCVLNVNPLQGISLETIFQIQLLNCQDEDLPLTYQFFYYNSADDANSELVSPWNILRRQIQDQTINNSIQTILPQGNLVVMVQVMDSYLGVYNSSSIVQVQAQNKSVDEYYKLVNQLTSQSLQSSNIQITSQLVTLSIIAEDISKNNQLSQQLNDLVGLLIQKIQQLSLQIPQFSLLSTFANKVTAQLSQLFFNSSYQNNVTILKNKIFAYLQTILQNTNSSIQNSNLSHLQQNNDIQIQNMVDSFKTLNSSVSLYSNNSYEDFQSYDKISTQIGNLLNNISLPNQGQITLNGDLSTLLSDKITQKNLFKYVININENSENQTSVFSITRNNYKQNIYENTSYFQAYTQKFKNISQNFTYSKNEVISPQIYNSSSQKILNQSNIVYQFNDANSSKLYNMTCLQQNDLSWSKQNCGISMNSQNSYMCLCASQKPTTIIEDIDDMLLKNKNLQTVFGEQGLQNLASFENFYIFLDKQTVQKRYSQIHNQELNTQLQNEQQDQQQVDENNQNICENSQTIKNDVFHDSPFSLQFKSNDNIQPDIQQNQQILSPIDQKRGNLNQVQEENIEMNQQKVESNEIQITKQQSSCKSAEKIQTQTQSQTQKKEIQNEDEKQKINVYLQQQPQLTAH</sequence>
<gene>
    <name evidence="4" type="ORF">TTHERM_00699790</name>
</gene>
<feature type="region of interest" description="Disordered" evidence="2">
    <location>
        <begin position="1481"/>
        <end position="1524"/>
    </location>
</feature>
<reference evidence="5" key="1">
    <citation type="journal article" date="2006" name="PLoS Biol.">
        <title>Macronuclear genome sequence of the ciliate Tetrahymena thermophila, a model eukaryote.</title>
        <authorList>
            <person name="Eisen J.A."/>
            <person name="Coyne R.S."/>
            <person name="Wu M."/>
            <person name="Wu D."/>
            <person name="Thiagarajan M."/>
            <person name="Wortman J.R."/>
            <person name="Badger J.H."/>
            <person name="Ren Q."/>
            <person name="Amedeo P."/>
            <person name="Jones K.M."/>
            <person name="Tallon L.J."/>
            <person name="Delcher A.L."/>
            <person name="Salzberg S.L."/>
            <person name="Silva J.C."/>
            <person name="Haas B.J."/>
            <person name="Majoros W.H."/>
            <person name="Farzad M."/>
            <person name="Carlton J.M."/>
            <person name="Smith R.K. Jr."/>
            <person name="Garg J."/>
            <person name="Pearlman R.E."/>
            <person name="Karrer K.M."/>
            <person name="Sun L."/>
            <person name="Manning G."/>
            <person name="Elde N.C."/>
            <person name="Turkewitz A.P."/>
            <person name="Asai D.J."/>
            <person name="Wilkes D.E."/>
            <person name="Wang Y."/>
            <person name="Cai H."/>
            <person name="Collins K."/>
            <person name="Stewart B.A."/>
            <person name="Lee S.R."/>
            <person name="Wilamowska K."/>
            <person name="Weinberg Z."/>
            <person name="Ruzzo W.L."/>
            <person name="Wloga D."/>
            <person name="Gaertig J."/>
            <person name="Frankel J."/>
            <person name="Tsao C.-C."/>
            <person name="Gorovsky M.A."/>
            <person name="Keeling P.J."/>
            <person name="Waller R.F."/>
            <person name="Patron N.J."/>
            <person name="Cherry J.M."/>
            <person name="Stover N.A."/>
            <person name="Krieger C.J."/>
            <person name="del Toro C."/>
            <person name="Ryder H.F."/>
            <person name="Williamson S.C."/>
            <person name="Barbeau R.A."/>
            <person name="Hamilton E.P."/>
            <person name="Orias E."/>
        </authorList>
    </citation>
    <scope>NUCLEOTIDE SEQUENCE [LARGE SCALE GENOMIC DNA]</scope>
    <source>
        <strain evidence="5">SB210</strain>
    </source>
</reference>
<evidence type="ECO:0000313" key="4">
    <source>
        <dbReference type="EMBL" id="EAR86195.2"/>
    </source>
</evidence>
<protein>
    <submittedName>
        <fullName evidence="4">REJ domain protein</fullName>
    </submittedName>
</protein>
<dbReference type="PANTHER" id="PTHR15332:SF175">
    <property type="entry name" value="PROPROTEIN CONVERTASE SUBTILISIN_KEXIN TYPE 5-LIKE"/>
    <property type="match status" value="1"/>
</dbReference>
<dbReference type="InParanoid" id="Q22LS1"/>
<evidence type="ECO:0000256" key="1">
    <source>
        <dbReference type="SAM" id="Coils"/>
    </source>
</evidence>
<keyword evidence="1" id="KW-0175">Coiled coil</keyword>
<organism evidence="4 5">
    <name type="scientific">Tetrahymena thermophila (strain SB210)</name>
    <dbReference type="NCBI Taxonomy" id="312017"/>
    <lineage>
        <taxon>Eukaryota</taxon>
        <taxon>Sar</taxon>
        <taxon>Alveolata</taxon>
        <taxon>Ciliophora</taxon>
        <taxon>Intramacronucleata</taxon>
        <taxon>Oligohymenophorea</taxon>
        <taxon>Hymenostomatida</taxon>
        <taxon>Tetrahymenina</taxon>
        <taxon>Tetrahymenidae</taxon>
        <taxon>Tetrahymena</taxon>
    </lineage>
</organism>
<accession>Q22LS1</accession>
<dbReference type="Gene3D" id="2.10.220.10">
    <property type="entry name" value="Hormone Receptor, Insulin-like Growth Factor Receptor 1, Chain A, domain 2"/>
    <property type="match status" value="2"/>
</dbReference>
<dbReference type="SMART" id="SM00261">
    <property type="entry name" value="FU"/>
    <property type="match status" value="5"/>
</dbReference>
<feature type="coiled-coil region" evidence="1">
    <location>
        <begin position="1447"/>
        <end position="1474"/>
    </location>
</feature>
<feature type="compositionally biased region" description="Basic and acidic residues" evidence="2">
    <location>
        <begin position="1498"/>
        <end position="1510"/>
    </location>
</feature>
<feature type="domain" description="PKD/REJ-like" evidence="3">
    <location>
        <begin position="602"/>
        <end position="1031"/>
    </location>
</feature>
<dbReference type="EMBL" id="GG662861">
    <property type="protein sequence ID" value="EAR86195.2"/>
    <property type="molecule type" value="Genomic_DNA"/>
</dbReference>
<feature type="compositionally biased region" description="Polar residues" evidence="2">
    <location>
        <begin position="1514"/>
        <end position="1524"/>
    </location>
</feature>
<dbReference type="GeneID" id="7829124"/>
<name>Q22LS1_TETTS</name>
<feature type="compositionally biased region" description="Low complexity" evidence="2">
    <location>
        <begin position="1488"/>
        <end position="1497"/>
    </location>
</feature>
<dbReference type="HOGENOM" id="CLU_001625_1_0_1"/>
<dbReference type="PANTHER" id="PTHR15332">
    <property type="entry name" value="PROPROTEIN CONVERTASE SUBTILISIN_KEXIN TYPE 5-LIKE"/>
    <property type="match status" value="1"/>
</dbReference>
<evidence type="ECO:0000259" key="3">
    <source>
        <dbReference type="Pfam" id="PF02010"/>
    </source>
</evidence>
<dbReference type="OrthoDB" id="4062651at2759"/>
<dbReference type="Pfam" id="PF02010">
    <property type="entry name" value="REJ"/>
    <property type="match status" value="1"/>
</dbReference>
<dbReference type="InterPro" id="IPR006212">
    <property type="entry name" value="Furin_repeat"/>
</dbReference>
<dbReference type="Proteomes" id="UP000009168">
    <property type="component" value="Unassembled WGS sequence"/>
</dbReference>
<evidence type="ECO:0000256" key="2">
    <source>
        <dbReference type="SAM" id="MobiDB-lite"/>
    </source>
</evidence>
<keyword evidence="5" id="KW-1185">Reference proteome</keyword>
<dbReference type="SUPFAM" id="SSF57184">
    <property type="entry name" value="Growth factor receptor domain"/>
    <property type="match status" value="3"/>
</dbReference>